<evidence type="ECO:0000256" key="1">
    <source>
        <dbReference type="ARBA" id="ARBA00018672"/>
    </source>
</evidence>
<comment type="function">
    <text evidence="5">May play the central regulatory role in sporulation. It may be an element of the effector pathway responsible for the activation of sporulation genes in response to nutritional stress. Spo0A may act in concert with spo0H (a sigma factor) to control the expression of some genes that are critical to the sporulation process.</text>
</comment>
<evidence type="ECO:0000259" key="7">
    <source>
        <dbReference type="PROSITE" id="PS01124"/>
    </source>
</evidence>
<reference evidence="9" key="2">
    <citation type="submission" date="2021-04" db="EMBL/GenBank/DDBJ databases">
        <authorList>
            <person name="Gilroy R."/>
        </authorList>
    </citation>
    <scope>NUCLEOTIDE SEQUENCE</scope>
    <source>
        <strain evidence="9">ChiBcec8-14828</strain>
    </source>
</reference>
<reference evidence="9" key="1">
    <citation type="journal article" date="2021" name="PeerJ">
        <title>Extensive microbial diversity within the chicken gut microbiome revealed by metagenomics and culture.</title>
        <authorList>
            <person name="Gilroy R."/>
            <person name="Ravi A."/>
            <person name="Getino M."/>
            <person name="Pursley I."/>
            <person name="Horton D.L."/>
            <person name="Alikhan N.F."/>
            <person name="Baker D."/>
            <person name="Gharbi K."/>
            <person name="Hall N."/>
            <person name="Watson M."/>
            <person name="Adriaenssens E.M."/>
            <person name="Foster-Nyarko E."/>
            <person name="Jarju S."/>
            <person name="Secka A."/>
            <person name="Antonio M."/>
            <person name="Oren A."/>
            <person name="Chaudhuri R.R."/>
            <person name="La Ragione R."/>
            <person name="Hildebrand F."/>
            <person name="Pallen M.J."/>
        </authorList>
    </citation>
    <scope>NUCLEOTIDE SEQUENCE</scope>
    <source>
        <strain evidence="9">ChiBcec8-14828</strain>
    </source>
</reference>
<dbReference type="PANTHER" id="PTHR43280">
    <property type="entry name" value="ARAC-FAMILY TRANSCRIPTIONAL REGULATOR"/>
    <property type="match status" value="1"/>
</dbReference>
<evidence type="ECO:0000313" key="9">
    <source>
        <dbReference type="EMBL" id="HJB39774.1"/>
    </source>
</evidence>
<dbReference type="Pfam" id="PF12833">
    <property type="entry name" value="HTH_18"/>
    <property type="match status" value="1"/>
</dbReference>
<dbReference type="InterPro" id="IPR001789">
    <property type="entry name" value="Sig_transdc_resp-reg_receiver"/>
</dbReference>
<evidence type="ECO:0000256" key="3">
    <source>
        <dbReference type="ARBA" id="ARBA00023125"/>
    </source>
</evidence>
<dbReference type="PROSITE" id="PS00041">
    <property type="entry name" value="HTH_ARAC_FAMILY_1"/>
    <property type="match status" value="1"/>
</dbReference>
<dbReference type="SUPFAM" id="SSF46689">
    <property type="entry name" value="Homeodomain-like"/>
    <property type="match status" value="1"/>
</dbReference>
<dbReference type="GO" id="GO:0043565">
    <property type="term" value="F:sequence-specific DNA binding"/>
    <property type="evidence" value="ECO:0007669"/>
    <property type="project" value="InterPro"/>
</dbReference>
<keyword evidence="6" id="KW-0597">Phosphoprotein</keyword>
<dbReference type="InterPro" id="IPR018060">
    <property type="entry name" value="HTH_AraC"/>
</dbReference>
<dbReference type="InterPro" id="IPR018062">
    <property type="entry name" value="HTH_AraC-typ_CS"/>
</dbReference>
<dbReference type="SMART" id="SM00342">
    <property type="entry name" value="HTH_ARAC"/>
    <property type="match status" value="1"/>
</dbReference>
<dbReference type="SUPFAM" id="SSF52172">
    <property type="entry name" value="CheY-like"/>
    <property type="match status" value="1"/>
</dbReference>
<evidence type="ECO:0000313" key="10">
    <source>
        <dbReference type="Proteomes" id="UP000824209"/>
    </source>
</evidence>
<evidence type="ECO:0000259" key="8">
    <source>
        <dbReference type="PROSITE" id="PS50110"/>
    </source>
</evidence>
<dbReference type="Gene3D" id="3.40.50.2300">
    <property type="match status" value="1"/>
</dbReference>
<feature type="modified residue" description="4-aspartylphosphate" evidence="6">
    <location>
        <position position="54"/>
    </location>
</feature>
<proteinExistence type="predicted"/>
<dbReference type="Gene3D" id="1.10.10.60">
    <property type="entry name" value="Homeodomain-like"/>
    <property type="match status" value="2"/>
</dbReference>
<evidence type="ECO:0000256" key="4">
    <source>
        <dbReference type="ARBA" id="ARBA00023163"/>
    </source>
</evidence>
<evidence type="ECO:0000256" key="5">
    <source>
        <dbReference type="ARBA" id="ARBA00024867"/>
    </source>
</evidence>
<keyword evidence="3" id="KW-0238">DNA-binding</keyword>
<dbReference type="PROSITE" id="PS50110">
    <property type="entry name" value="RESPONSE_REGULATORY"/>
    <property type="match status" value="1"/>
</dbReference>
<keyword evidence="2" id="KW-0805">Transcription regulation</keyword>
<sequence>MKVILVDDDALALEGITHMLHWDRFGGELVGCATNGQEAVALLHEHHPDVVISDIRMPVMDGLELAKYIFDNRFHARMILLSGHSEFEYAQRALHYQVTDYILKPITRSKLNHFEERLIALQKELNADSPPWCVVDETLRARVGELLRRGDMASMAQLLISQDVSSSLSDKKDMLGIQLLNYLFIYQEELGKDRASLDALRQKAMTEYWKLTTQQERLSFLAAQYYDLMEYAESCKGEYTSPIVSYCLQAIQKNYSNPTFNISNLADSLHLSLSYLSTVFKNATGQNLSHALSSKRLSKAQEHLKDPSIPIKTVCDSCGYDDPRYFAKVFKKHTGMTPSEFRNLYSQGALTQPSDEEQLL</sequence>
<dbReference type="EMBL" id="DWYA01000049">
    <property type="protein sequence ID" value="HJB39774.1"/>
    <property type="molecule type" value="Genomic_DNA"/>
</dbReference>
<protein>
    <recommendedName>
        <fullName evidence="1">Stage 0 sporulation protein A homolog</fullName>
    </recommendedName>
</protein>
<dbReference type="AlphaFoldDB" id="A0A9D2M2T1"/>
<feature type="domain" description="HTH araC/xylS-type" evidence="7">
    <location>
        <begin position="245"/>
        <end position="344"/>
    </location>
</feature>
<accession>A0A9D2M2T1</accession>
<organism evidence="9 10">
    <name type="scientific">Candidatus Ruthenibacterium avium</name>
    <dbReference type="NCBI Taxonomy" id="2838751"/>
    <lineage>
        <taxon>Bacteria</taxon>
        <taxon>Bacillati</taxon>
        <taxon>Bacillota</taxon>
        <taxon>Clostridia</taxon>
        <taxon>Eubacteriales</taxon>
        <taxon>Oscillospiraceae</taxon>
        <taxon>Ruthenibacterium</taxon>
    </lineage>
</organism>
<name>A0A9D2M2T1_9FIRM</name>
<dbReference type="InterPro" id="IPR020449">
    <property type="entry name" value="Tscrpt_reg_AraC-type_HTH"/>
</dbReference>
<dbReference type="CDD" id="cd17536">
    <property type="entry name" value="REC_YesN-like"/>
    <property type="match status" value="1"/>
</dbReference>
<evidence type="ECO:0000256" key="6">
    <source>
        <dbReference type="PROSITE-ProRule" id="PRU00169"/>
    </source>
</evidence>
<dbReference type="SMART" id="SM00448">
    <property type="entry name" value="REC"/>
    <property type="match status" value="1"/>
</dbReference>
<dbReference type="PANTHER" id="PTHR43280:SF10">
    <property type="entry name" value="REGULATORY PROTEIN POCR"/>
    <property type="match status" value="1"/>
</dbReference>
<comment type="caution">
    <text evidence="9">The sequence shown here is derived from an EMBL/GenBank/DDBJ whole genome shotgun (WGS) entry which is preliminary data.</text>
</comment>
<dbReference type="GO" id="GO:0003700">
    <property type="term" value="F:DNA-binding transcription factor activity"/>
    <property type="evidence" value="ECO:0007669"/>
    <property type="project" value="InterPro"/>
</dbReference>
<dbReference type="Proteomes" id="UP000824209">
    <property type="component" value="Unassembled WGS sequence"/>
</dbReference>
<dbReference type="GO" id="GO:0000160">
    <property type="term" value="P:phosphorelay signal transduction system"/>
    <property type="evidence" value="ECO:0007669"/>
    <property type="project" value="InterPro"/>
</dbReference>
<dbReference type="InterPro" id="IPR011006">
    <property type="entry name" value="CheY-like_superfamily"/>
</dbReference>
<dbReference type="Pfam" id="PF00072">
    <property type="entry name" value="Response_reg"/>
    <property type="match status" value="1"/>
</dbReference>
<gene>
    <name evidence="9" type="ORF">H9943_05185</name>
</gene>
<feature type="domain" description="Response regulatory" evidence="8">
    <location>
        <begin position="2"/>
        <end position="119"/>
    </location>
</feature>
<keyword evidence="4" id="KW-0804">Transcription</keyword>
<evidence type="ECO:0000256" key="2">
    <source>
        <dbReference type="ARBA" id="ARBA00023015"/>
    </source>
</evidence>
<dbReference type="PRINTS" id="PR00032">
    <property type="entry name" value="HTHARAC"/>
</dbReference>
<dbReference type="PROSITE" id="PS01124">
    <property type="entry name" value="HTH_ARAC_FAMILY_2"/>
    <property type="match status" value="1"/>
</dbReference>
<dbReference type="InterPro" id="IPR009057">
    <property type="entry name" value="Homeodomain-like_sf"/>
</dbReference>